<dbReference type="PANTHER" id="PTHR12197">
    <property type="entry name" value="HISTONE-LYSINE N-METHYLTRANSFERASE SMYD"/>
    <property type="match status" value="1"/>
</dbReference>
<dbReference type="InterPro" id="IPR001214">
    <property type="entry name" value="SET_dom"/>
</dbReference>
<dbReference type="InterPro" id="IPR046341">
    <property type="entry name" value="SET_dom_sf"/>
</dbReference>
<feature type="compositionally biased region" description="Low complexity" evidence="5">
    <location>
        <begin position="1"/>
        <end position="17"/>
    </location>
</feature>
<sequence>MLSSPSKPIMSSSSPIEIRSHPSKGRALHATKPFPPGAVILPFTPLLLLPTVSSLTSVCSHCLRPGNPRLCSRCHAAAYCDSACQAAAWKTLHSRECKALTKTLADERRRRMLPTPTRALIQALLWREIADGLADLEGHVLEKKAEGDEWKDVEMMAMAACAFSGKGTGEQDVRRAAEMLCKIQNNSFQRFDPDLGVVGLFLEPTLAMANHSCIPNAAVQFIGRNALLVAENPIRAGDEIEIAYTFVTDPLPKRREALAHYKFTCQCLRCRDNLNVYQVAAISPCVNLNSQSLVPDVSRFRKHPATSSTTKQAIINRYNDSADHISNAWAAIESPSERRKLLKSEYSKRKALAEEELWAVTPLPDILFRISMLYSEEEDYAFALAVACLVATACDPYQYPSPYHPIRLVGLFMVANLVSQTAAATASQTSSAVPVFTKGTLEQELEEKLREIDQVSLCQMLLIMVLRYSPDRNGAEIGLAVKARELLDDIEKLAGREKEMSLIDEWRRDPSSEKSQAFFEFAVVKQVDALAILGKEVLKRDFES</sequence>
<dbReference type="PANTHER" id="PTHR12197:SF251">
    <property type="entry name" value="EG:BACR7C10.4 PROTEIN"/>
    <property type="match status" value="1"/>
</dbReference>
<evidence type="ECO:0000313" key="9">
    <source>
        <dbReference type="Proteomes" id="UP001642720"/>
    </source>
</evidence>
<evidence type="ECO:0000256" key="1">
    <source>
        <dbReference type="ARBA" id="ARBA00022723"/>
    </source>
</evidence>
<organism evidence="8 9">
    <name type="scientific">Trichoderma ghanense</name>
    <dbReference type="NCBI Taxonomy" id="65468"/>
    <lineage>
        <taxon>Eukaryota</taxon>
        <taxon>Fungi</taxon>
        <taxon>Dikarya</taxon>
        <taxon>Ascomycota</taxon>
        <taxon>Pezizomycotina</taxon>
        <taxon>Sordariomycetes</taxon>
        <taxon>Hypocreomycetidae</taxon>
        <taxon>Hypocreales</taxon>
        <taxon>Hypocreaceae</taxon>
        <taxon>Trichoderma</taxon>
    </lineage>
</organism>
<accession>A0ABY2H7X3</accession>
<evidence type="ECO:0000256" key="3">
    <source>
        <dbReference type="ARBA" id="ARBA00022833"/>
    </source>
</evidence>
<protein>
    <submittedName>
        <fullName evidence="8">Histone-lysine N-methyltransferase ASHR1</fullName>
    </submittedName>
</protein>
<dbReference type="InterPro" id="IPR050869">
    <property type="entry name" value="H3K4_H4K5_MeTrfase"/>
</dbReference>
<evidence type="ECO:0000259" key="6">
    <source>
        <dbReference type="PROSITE" id="PS50280"/>
    </source>
</evidence>
<dbReference type="Proteomes" id="UP001642720">
    <property type="component" value="Unassembled WGS sequence"/>
</dbReference>
<evidence type="ECO:0000256" key="4">
    <source>
        <dbReference type="PROSITE-ProRule" id="PRU00134"/>
    </source>
</evidence>
<dbReference type="PROSITE" id="PS50280">
    <property type="entry name" value="SET"/>
    <property type="match status" value="1"/>
</dbReference>
<dbReference type="Gene3D" id="1.10.220.160">
    <property type="match status" value="1"/>
</dbReference>
<keyword evidence="3" id="KW-0862">Zinc</keyword>
<dbReference type="SUPFAM" id="SSF82199">
    <property type="entry name" value="SET domain"/>
    <property type="match status" value="1"/>
</dbReference>
<dbReference type="PROSITE" id="PS01360">
    <property type="entry name" value="ZF_MYND_1"/>
    <property type="match status" value="1"/>
</dbReference>
<comment type="caution">
    <text evidence="8">The sequence shown here is derived from an EMBL/GenBank/DDBJ whole genome shotgun (WGS) entry which is preliminary data.</text>
</comment>
<gene>
    <name evidence="8" type="ORF">CCMA1212_003539</name>
</gene>
<feature type="domain" description="SET" evidence="6">
    <location>
        <begin position="14"/>
        <end position="245"/>
    </location>
</feature>
<dbReference type="GeneID" id="300575334"/>
<keyword evidence="2 4" id="KW-0863">Zinc-finger</keyword>
<dbReference type="SUPFAM" id="SSF144232">
    <property type="entry name" value="HIT/MYND zinc finger-like"/>
    <property type="match status" value="1"/>
</dbReference>
<name>A0ABY2H7X3_9HYPO</name>
<evidence type="ECO:0000313" key="8">
    <source>
        <dbReference type="EMBL" id="TFB04400.1"/>
    </source>
</evidence>
<dbReference type="Gene3D" id="6.10.140.2220">
    <property type="match status" value="1"/>
</dbReference>
<evidence type="ECO:0000256" key="5">
    <source>
        <dbReference type="SAM" id="MobiDB-lite"/>
    </source>
</evidence>
<proteinExistence type="predicted"/>
<dbReference type="Pfam" id="PF01753">
    <property type="entry name" value="zf-MYND"/>
    <property type="match status" value="1"/>
</dbReference>
<dbReference type="PROSITE" id="PS50865">
    <property type="entry name" value="ZF_MYND_2"/>
    <property type="match status" value="1"/>
</dbReference>
<feature type="domain" description="MYND-type" evidence="7">
    <location>
        <begin position="59"/>
        <end position="97"/>
    </location>
</feature>
<dbReference type="Gene3D" id="2.170.270.10">
    <property type="entry name" value="SET domain"/>
    <property type="match status" value="1"/>
</dbReference>
<reference evidence="8 9" key="1">
    <citation type="submission" date="2018-01" db="EMBL/GenBank/DDBJ databases">
        <title>Genome characterization of the sugarcane-associated fungus Trichoderma ghanense CCMA-1212 and their application in lignocelulose bioconversion.</title>
        <authorList>
            <person name="Steindorff A.S."/>
            <person name="Mendes T.D."/>
            <person name="Vilela E.S.D."/>
            <person name="Rodrigues D.S."/>
            <person name="Formighieri E.F."/>
            <person name="Melo I.S."/>
            <person name="Favaro L.C.L."/>
        </authorList>
    </citation>
    <scope>NUCLEOTIDE SEQUENCE [LARGE SCALE GENOMIC DNA]</scope>
    <source>
        <strain evidence="8 9">CCMA-1212</strain>
    </source>
</reference>
<dbReference type="InterPro" id="IPR002893">
    <property type="entry name" value="Znf_MYND"/>
</dbReference>
<keyword evidence="9" id="KW-1185">Reference proteome</keyword>
<dbReference type="SMART" id="SM00317">
    <property type="entry name" value="SET"/>
    <property type="match status" value="1"/>
</dbReference>
<feature type="region of interest" description="Disordered" evidence="5">
    <location>
        <begin position="1"/>
        <end position="29"/>
    </location>
</feature>
<evidence type="ECO:0000256" key="2">
    <source>
        <dbReference type="ARBA" id="ARBA00022771"/>
    </source>
</evidence>
<dbReference type="RefSeq" id="XP_073560601.1">
    <property type="nucleotide sequence ID" value="XM_073700884.1"/>
</dbReference>
<dbReference type="EMBL" id="PPTA01000004">
    <property type="protein sequence ID" value="TFB04400.1"/>
    <property type="molecule type" value="Genomic_DNA"/>
</dbReference>
<keyword evidence="1" id="KW-0479">Metal-binding</keyword>
<dbReference type="Pfam" id="PF00856">
    <property type="entry name" value="SET"/>
    <property type="match status" value="1"/>
</dbReference>
<evidence type="ECO:0000259" key="7">
    <source>
        <dbReference type="PROSITE" id="PS50865"/>
    </source>
</evidence>
<dbReference type="CDD" id="cd20071">
    <property type="entry name" value="SET_SMYD"/>
    <property type="match status" value="1"/>
</dbReference>